<feature type="transmembrane region" description="Helical" evidence="1">
    <location>
        <begin position="65"/>
        <end position="84"/>
    </location>
</feature>
<evidence type="ECO:0000313" key="4">
    <source>
        <dbReference type="Proteomes" id="UP000186106"/>
    </source>
</evidence>
<name>A0A1N7HUA2_9FLAO</name>
<dbReference type="EMBL" id="FTNZ01000001">
    <property type="protein sequence ID" value="SIS28396.1"/>
    <property type="molecule type" value="Genomic_DNA"/>
</dbReference>
<feature type="transmembrane region" description="Helical" evidence="1">
    <location>
        <begin position="208"/>
        <end position="229"/>
    </location>
</feature>
<dbReference type="InterPro" id="IPR022134">
    <property type="entry name" value="DUF3667"/>
</dbReference>
<evidence type="ECO:0000313" key="2">
    <source>
        <dbReference type="EMBL" id="AZA99090.1"/>
    </source>
</evidence>
<keyword evidence="5" id="KW-1185">Reference proteome</keyword>
<sequence length="233" mass="27374">MNQENSSETKKEIKRIDASYISHEIQHLLHFDKGFPFTFKEVLLRPGKAVREYLRENREKYVKPIVFLVFAAVIYTFIIHLFHIEVLIFNIKGFGGTQQWEHNLDTEVINKWIDSHLGYSALIIGFFMAIWTKIFFYKKGYNIFEIFVLLSYVFGVFFIALLFFLLLSKLTGLLMITQIGVLLLQVYFVGAIGQFFGEKNLFNYVKSLICLFLGIITYKYSLILLAYLIHLFK</sequence>
<dbReference type="Proteomes" id="UP000186106">
    <property type="component" value="Unassembled WGS sequence"/>
</dbReference>
<protein>
    <submittedName>
        <fullName evidence="2">DUF3667 domain-containing protein</fullName>
    </submittedName>
</protein>
<evidence type="ECO:0000256" key="1">
    <source>
        <dbReference type="SAM" id="Phobius"/>
    </source>
</evidence>
<feature type="transmembrane region" description="Helical" evidence="1">
    <location>
        <begin position="173"/>
        <end position="196"/>
    </location>
</feature>
<reference evidence="3 4" key="1">
    <citation type="submission" date="2017-01" db="EMBL/GenBank/DDBJ databases">
        <authorList>
            <person name="Mah S.A."/>
            <person name="Swanson W.J."/>
            <person name="Moy G.W."/>
            <person name="Vacquier V.D."/>
        </authorList>
    </citation>
    <scope>NUCLEOTIDE SEQUENCE [LARGE SCALE GENOMIC DNA]</scope>
    <source>
        <strain evidence="3 4">DSM 16927</strain>
    </source>
</reference>
<dbReference type="KEGG" id="cjt:EG359_05485"/>
<dbReference type="AlphaFoldDB" id="A0A1N7HUA2"/>
<evidence type="ECO:0000313" key="5">
    <source>
        <dbReference type="Proteomes" id="UP000279541"/>
    </source>
</evidence>
<dbReference type="EMBL" id="CP033926">
    <property type="protein sequence ID" value="AZA99090.1"/>
    <property type="molecule type" value="Genomic_DNA"/>
</dbReference>
<dbReference type="RefSeq" id="WP_076351218.1">
    <property type="nucleotide sequence ID" value="NZ_CP033926.1"/>
</dbReference>
<reference evidence="2 5" key="2">
    <citation type="submission" date="2018-11" db="EMBL/GenBank/DDBJ databases">
        <title>Proposal to divide the Flavobacteriaceae and reorganize its genera based on Amino Acid Identity values calculated from whole genome sequences.</title>
        <authorList>
            <person name="Nicholson A.C."/>
            <person name="Gulvik C.A."/>
            <person name="Whitney A.M."/>
            <person name="Humrighouse B.W."/>
            <person name="Bell M."/>
            <person name="Holmes B."/>
            <person name="Steigerwalt A.G."/>
            <person name="Villarma A."/>
            <person name="Sheth M."/>
            <person name="Batra D."/>
            <person name="Pryor J."/>
            <person name="Bernardet J.-F."/>
            <person name="Hugo C."/>
            <person name="Kampfer P."/>
            <person name="Newman J."/>
            <person name="McQuiston J.R."/>
        </authorList>
    </citation>
    <scope>NUCLEOTIDE SEQUENCE [LARGE SCALE GENOMIC DNA]</scope>
    <source>
        <strain evidence="2 5">DSM 16927</strain>
    </source>
</reference>
<organism evidence="3 4">
    <name type="scientific">Chryseobacterium joostei</name>
    <dbReference type="NCBI Taxonomy" id="112234"/>
    <lineage>
        <taxon>Bacteria</taxon>
        <taxon>Pseudomonadati</taxon>
        <taxon>Bacteroidota</taxon>
        <taxon>Flavobacteriia</taxon>
        <taxon>Flavobacteriales</taxon>
        <taxon>Weeksellaceae</taxon>
        <taxon>Chryseobacterium group</taxon>
        <taxon>Chryseobacterium</taxon>
    </lineage>
</organism>
<evidence type="ECO:0000313" key="3">
    <source>
        <dbReference type="EMBL" id="SIS28396.1"/>
    </source>
</evidence>
<feature type="transmembrane region" description="Helical" evidence="1">
    <location>
        <begin position="117"/>
        <end position="136"/>
    </location>
</feature>
<accession>A0A1N7HUA2</accession>
<dbReference type="STRING" id="112234.SAMN05421768_101263"/>
<keyword evidence="1" id="KW-0472">Membrane</keyword>
<proteinExistence type="predicted"/>
<dbReference type="OrthoDB" id="7446256at2"/>
<keyword evidence="1" id="KW-0812">Transmembrane</keyword>
<feature type="transmembrane region" description="Helical" evidence="1">
    <location>
        <begin position="143"/>
        <end position="167"/>
    </location>
</feature>
<dbReference type="Pfam" id="PF12412">
    <property type="entry name" value="DUF3667"/>
    <property type="match status" value="1"/>
</dbReference>
<keyword evidence="1" id="KW-1133">Transmembrane helix</keyword>
<gene>
    <name evidence="2" type="ORF">EG359_05485</name>
    <name evidence="3" type="ORF">SAMN05421768_101263</name>
</gene>
<dbReference type="Proteomes" id="UP000279541">
    <property type="component" value="Chromosome"/>
</dbReference>